<evidence type="ECO:0000313" key="1">
    <source>
        <dbReference type="EnsemblMetazoa" id="ADIR001587-PA"/>
    </source>
</evidence>
<sequence length="185" mass="21814">MATTTEKVSSRQKFVESYISLVQGISTARFDEFREFFANENDLKLAVQEFRNQLQEALLSKVNRLWDESDIDTNVEVLEKMKAKAAGTTIKMWRPTGKSANEQVRPLDVNKLKMSLKFYQYQLGFQKERTEELIYNIETMRAKHQDVRTRRTHLLQQMANEQETFDAIRAHQRELDHKVNVDLQI</sequence>
<name>A0A182N1S9_9DIPT</name>
<evidence type="ECO:0000313" key="2">
    <source>
        <dbReference type="Proteomes" id="UP000075884"/>
    </source>
</evidence>
<protein>
    <submittedName>
        <fullName evidence="1">Uncharacterized protein</fullName>
    </submittedName>
</protein>
<reference evidence="2" key="1">
    <citation type="submission" date="2013-03" db="EMBL/GenBank/DDBJ databases">
        <title>The Genome Sequence of Anopheles dirus WRAIR2.</title>
        <authorList>
            <consortium name="The Broad Institute Genomics Platform"/>
            <person name="Neafsey D.E."/>
            <person name="Walton C."/>
            <person name="Walker B."/>
            <person name="Young S.K."/>
            <person name="Zeng Q."/>
            <person name="Gargeya S."/>
            <person name="Fitzgerald M."/>
            <person name="Haas B."/>
            <person name="Abouelleil A."/>
            <person name="Allen A.W."/>
            <person name="Alvarado L."/>
            <person name="Arachchi H.M."/>
            <person name="Berlin A.M."/>
            <person name="Chapman S.B."/>
            <person name="Gainer-Dewar J."/>
            <person name="Goldberg J."/>
            <person name="Griggs A."/>
            <person name="Gujja S."/>
            <person name="Hansen M."/>
            <person name="Howarth C."/>
            <person name="Imamovic A."/>
            <person name="Ireland A."/>
            <person name="Larimer J."/>
            <person name="McCowan C."/>
            <person name="Murphy C."/>
            <person name="Pearson M."/>
            <person name="Poon T.W."/>
            <person name="Priest M."/>
            <person name="Roberts A."/>
            <person name="Saif S."/>
            <person name="Shea T."/>
            <person name="Sisk P."/>
            <person name="Sykes S."/>
            <person name="Wortman J."/>
            <person name="Nusbaum C."/>
            <person name="Birren B."/>
        </authorList>
    </citation>
    <scope>NUCLEOTIDE SEQUENCE [LARGE SCALE GENOMIC DNA]</scope>
    <source>
        <strain evidence="2">WRAIR2</strain>
    </source>
</reference>
<dbReference type="Proteomes" id="UP000075884">
    <property type="component" value="Unassembled WGS sequence"/>
</dbReference>
<organism evidence="1 2">
    <name type="scientific">Anopheles dirus</name>
    <dbReference type="NCBI Taxonomy" id="7168"/>
    <lineage>
        <taxon>Eukaryota</taxon>
        <taxon>Metazoa</taxon>
        <taxon>Ecdysozoa</taxon>
        <taxon>Arthropoda</taxon>
        <taxon>Hexapoda</taxon>
        <taxon>Insecta</taxon>
        <taxon>Pterygota</taxon>
        <taxon>Neoptera</taxon>
        <taxon>Endopterygota</taxon>
        <taxon>Diptera</taxon>
        <taxon>Nematocera</taxon>
        <taxon>Culicoidea</taxon>
        <taxon>Culicidae</taxon>
        <taxon>Anophelinae</taxon>
        <taxon>Anopheles</taxon>
    </lineage>
</organism>
<dbReference type="EnsemblMetazoa" id="ADIR001587-RA">
    <property type="protein sequence ID" value="ADIR001587-PA"/>
    <property type="gene ID" value="ADIR001587"/>
</dbReference>
<dbReference type="VEuPathDB" id="VectorBase:ADIR001587"/>
<keyword evidence="2" id="KW-1185">Reference proteome</keyword>
<accession>A0A182N1S9</accession>
<dbReference type="AlphaFoldDB" id="A0A182N1S9"/>
<reference evidence="1" key="2">
    <citation type="submission" date="2020-05" db="UniProtKB">
        <authorList>
            <consortium name="EnsemblMetazoa"/>
        </authorList>
    </citation>
    <scope>IDENTIFICATION</scope>
    <source>
        <strain evidence="1">WRAIR2</strain>
    </source>
</reference>
<proteinExistence type="predicted"/>